<dbReference type="PANTHER" id="PTHR32552:SF81">
    <property type="entry name" value="TONB-DEPENDENT OUTER MEMBRANE RECEPTOR"/>
    <property type="match status" value="1"/>
</dbReference>
<dbReference type="InterPro" id="IPR012910">
    <property type="entry name" value="Plug_dom"/>
</dbReference>
<dbReference type="EMBL" id="BAABAK010000004">
    <property type="protein sequence ID" value="GAA3958174.1"/>
    <property type="molecule type" value="Genomic_DNA"/>
</dbReference>
<dbReference type="InterPro" id="IPR008969">
    <property type="entry name" value="CarboxyPept-like_regulatory"/>
</dbReference>
<dbReference type="InterPro" id="IPR039426">
    <property type="entry name" value="TonB-dep_rcpt-like"/>
</dbReference>
<comment type="caution">
    <text evidence="15">The sequence shown here is derived from an EMBL/GenBank/DDBJ whole genome shotgun (WGS) entry which is preliminary data.</text>
</comment>
<dbReference type="NCBIfam" id="TIGR04057">
    <property type="entry name" value="SusC_RagA_signa"/>
    <property type="match status" value="1"/>
</dbReference>
<evidence type="ECO:0000256" key="4">
    <source>
        <dbReference type="ARBA" id="ARBA00022496"/>
    </source>
</evidence>
<dbReference type="InterPro" id="IPR037066">
    <property type="entry name" value="Plug_dom_sf"/>
</dbReference>
<keyword evidence="10 11" id="KW-0998">Cell outer membrane</keyword>
<dbReference type="Pfam" id="PF07715">
    <property type="entry name" value="Plug"/>
    <property type="match status" value="1"/>
</dbReference>
<proteinExistence type="inferred from homology"/>
<evidence type="ECO:0000256" key="7">
    <source>
        <dbReference type="ARBA" id="ARBA00023065"/>
    </source>
</evidence>
<feature type="domain" description="TonB-dependent receptor plug" evidence="14">
    <location>
        <begin position="193"/>
        <end position="285"/>
    </location>
</feature>
<dbReference type="PROSITE" id="PS52016">
    <property type="entry name" value="TONB_DEPENDENT_REC_3"/>
    <property type="match status" value="1"/>
</dbReference>
<dbReference type="InterPro" id="IPR023996">
    <property type="entry name" value="TonB-dep_OMP_SusC/RagA"/>
</dbReference>
<dbReference type="Gene3D" id="2.60.40.1120">
    <property type="entry name" value="Carboxypeptidase-like, regulatory domain"/>
    <property type="match status" value="1"/>
</dbReference>
<evidence type="ECO:0000256" key="6">
    <source>
        <dbReference type="ARBA" id="ARBA00023004"/>
    </source>
</evidence>
<dbReference type="Gene3D" id="2.40.170.20">
    <property type="entry name" value="TonB-dependent receptor, beta-barrel domain"/>
    <property type="match status" value="1"/>
</dbReference>
<evidence type="ECO:0000256" key="8">
    <source>
        <dbReference type="ARBA" id="ARBA00023077"/>
    </source>
</evidence>
<protein>
    <submittedName>
        <fullName evidence="15">SusC/RagA family TonB-linked outer membrane protein</fullName>
    </submittedName>
</protein>
<feature type="domain" description="TonB-dependent receptor-like beta-barrel" evidence="13">
    <location>
        <begin position="495"/>
        <end position="975"/>
    </location>
</feature>
<dbReference type="Proteomes" id="UP001501081">
    <property type="component" value="Unassembled WGS sequence"/>
</dbReference>
<reference evidence="16" key="1">
    <citation type="journal article" date="2019" name="Int. J. Syst. Evol. Microbiol.">
        <title>The Global Catalogue of Microorganisms (GCM) 10K type strain sequencing project: providing services to taxonomists for standard genome sequencing and annotation.</title>
        <authorList>
            <consortium name="The Broad Institute Genomics Platform"/>
            <consortium name="The Broad Institute Genome Sequencing Center for Infectious Disease"/>
            <person name="Wu L."/>
            <person name="Ma J."/>
        </authorList>
    </citation>
    <scope>NUCLEOTIDE SEQUENCE [LARGE SCALE GENOMIC DNA]</scope>
    <source>
        <strain evidence="16">JCM 17338</strain>
    </source>
</reference>
<organism evidence="15 16">
    <name type="scientific">Pedobacter ginsengiterrae</name>
    <dbReference type="NCBI Taxonomy" id="871696"/>
    <lineage>
        <taxon>Bacteria</taxon>
        <taxon>Pseudomonadati</taxon>
        <taxon>Bacteroidota</taxon>
        <taxon>Sphingobacteriia</taxon>
        <taxon>Sphingobacteriales</taxon>
        <taxon>Sphingobacteriaceae</taxon>
        <taxon>Pedobacter</taxon>
    </lineage>
</organism>
<dbReference type="Gene3D" id="2.170.130.10">
    <property type="entry name" value="TonB-dependent receptor, plug domain"/>
    <property type="match status" value="1"/>
</dbReference>
<dbReference type="PANTHER" id="PTHR32552">
    <property type="entry name" value="FERRICHROME IRON RECEPTOR-RELATED"/>
    <property type="match status" value="1"/>
</dbReference>
<evidence type="ECO:0000313" key="15">
    <source>
        <dbReference type="EMBL" id="GAA3958174.1"/>
    </source>
</evidence>
<keyword evidence="9 11" id="KW-0472">Membrane</keyword>
<evidence type="ECO:0000256" key="1">
    <source>
        <dbReference type="ARBA" id="ARBA00004571"/>
    </source>
</evidence>
<keyword evidence="3 11" id="KW-1134">Transmembrane beta strand</keyword>
<dbReference type="SUPFAM" id="SSF49464">
    <property type="entry name" value="Carboxypeptidase regulatory domain-like"/>
    <property type="match status" value="1"/>
</dbReference>
<sequence>MNGEQSLAEVKCSIKTTNKSLEQVFDIIHKQTNFSFVCVDRNGFLQKQISLNEGNSNLELVLKKIAATVPFTYTKVSNKIILKPLEKIIVEKNARIIKGHVTDDKKLGLPGISVLIKGTKTGTVTNQEGDFSIKADNGDVLVFSSIGYIVKEITIDNANAYQVELKEDAQGLSEVVVTALGIKKERAKLGYVVQEVMGENLVKAREPNIINSLTGRVAGLNIANSTDLFQNPTITLRGRKPLLVIDGIPDQSADLYRVNADDIETVTVLKGANASALYGSIGQNGAIMITTKRGKGKDLSVDVNSSTQIQPSFIRIPEVQTEYGAGFKGKYTYTDGSGGGPEGSGWIWGPKLDQPDPTTPSGFFETPQFNSPVDPVTGKLIPLPFISRGKNNVKDFFQTGLISSNNISITQSNEKGAFRASASHIYQKGIVPNTDLNNSSFNVSGNYKLSDAFTIDARLNYNRQFTKNFPETGYGPTNYLYNLVLWTGPDVSVEDLRNYWVPGKEGIQQRNYNLSYYNNPFFQAYEYLRGYDKDNTFGSLNMNYKISPAFSVQFRNGVNSYGLNRTYKEPKSYIGYGNKSRGQFTVATGNYIDLVTDLIGDYNHTFTDKFKLHAQVGAANYYRNNKYGSTNTDGLTIPGFYNLSNSASPIQGTNFIEERRTSSVYAVLDLEFLNAIYLTGTGRNDIISTLPTANNSFFYPSVSSSVVVSQLTKLPNWFTYLKARASWSRVSSATLNDNDYTYGYLPSFDKGTIWNSTPSLTFGGALLSGNLTPQTSDSWEIGLDTKFFKNRLNVEATYYQTRDFNNIVSIPISVGSGYTSQLANGNVYQRKGLEFVVSGTVLKSSSFQWNMAVNLSKYRRYLKEIYGGAETLNFLRVGDRTDKIYTTVYQTNNQGQIIYGSNGFPLNDTFSRFIGYQSPDWTYGIENTFNYKSFTLKFLVDGRLGGMMYSTTNQKMWWGGTNPGTLNQYRVDANAGKSTFVGDGVIVTSGAATYNANGDILTDTRVFAPNTKAVNYIDYMTNTSNGAYNNYNYFSQTFLKLREVTFGWQVPTKLLGKSFIKGLDFSVVGRNLLLFSKMPNVDPDPAVDNLQTPSTRSFGFNVNLKF</sequence>
<evidence type="ECO:0000256" key="10">
    <source>
        <dbReference type="ARBA" id="ARBA00023237"/>
    </source>
</evidence>
<dbReference type="Pfam" id="PF13715">
    <property type="entry name" value="CarbopepD_reg_2"/>
    <property type="match status" value="1"/>
</dbReference>
<keyword evidence="4" id="KW-0410">Iron transport</keyword>
<evidence type="ECO:0000256" key="9">
    <source>
        <dbReference type="ARBA" id="ARBA00023136"/>
    </source>
</evidence>
<keyword evidence="5 11" id="KW-0812">Transmembrane</keyword>
<evidence type="ECO:0000256" key="11">
    <source>
        <dbReference type="PROSITE-ProRule" id="PRU01360"/>
    </source>
</evidence>
<gene>
    <name evidence="15" type="ORF">GCM10022246_09730</name>
</gene>
<evidence type="ECO:0000256" key="2">
    <source>
        <dbReference type="ARBA" id="ARBA00022448"/>
    </source>
</evidence>
<evidence type="ECO:0000256" key="12">
    <source>
        <dbReference type="RuleBase" id="RU003357"/>
    </source>
</evidence>
<comment type="subcellular location">
    <subcellularLocation>
        <location evidence="1 11">Cell outer membrane</location>
        <topology evidence="1 11">Multi-pass membrane protein</topology>
    </subcellularLocation>
</comment>
<evidence type="ECO:0000256" key="3">
    <source>
        <dbReference type="ARBA" id="ARBA00022452"/>
    </source>
</evidence>
<accession>A0ABP7P3W8</accession>
<comment type="similarity">
    <text evidence="11 12">Belongs to the TonB-dependent receptor family.</text>
</comment>
<keyword evidence="2 11" id="KW-0813">Transport</keyword>
<dbReference type="Pfam" id="PF00593">
    <property type="entry name" value="TonB_dep_Rec_b-barrel"/>
    <property type="match status" value="1"/>
</dbReference>
<keyword evidence="6" id="KW-0408">Iron</keyword>
<evidence type="ECO:0000259" key="14">
    <source>
        <dbReference type="Pfam" id="PF07715"/>
    </source>
</evidence>
<keyword evidence="16" id="KW-1185">Reference proteome</keyword>
<evidence type="ECO:0000259" key="13">
    <source>
        <dbReference type="Pfam" id="PF00593"/>
    </source>
</evidence>
<dbReference type="InterPro" id="IPR023997">
    <property type="entry name" value="TonB-dep_OMP_SusC/RagA_CS"/>
</dbReference>
<name>A0ABP7P3W8_9SPHI</name>
<keyword evidence="8 12" id="KW-0798">TonB box</keyword>
<keyword evidence="7" id="KW-0406">Ion transport</keyword>
<dbReference type="InterPro" id="IPR036942">
    <property type="entry name" value="Beta-barrel_TonB_sf"/>
</dbReference>
<dbReference type="InterPro" id="IPR000531">
    <property type="entry name" value="Beta-barrel_TonB"/>
</dbReference>
<dbReference type="SUPFAM" id="SSF56935">
    <property type="entry name" value="Porins"/>
    <property type="match status" value="1"/>
</dbReference>
<evidence type="ECO:0000313" key="16">
    <source>
        <dbReference type="Proteomes" id="UP001501081"/>
    </source>
</evidence>
<evidence type="ECO:0000256" key="5">
    <source>
        <dbReference type="ARBA" id="ARBA00022692"/>
    </source>
</evidence>
<dbReference type="NCBIfam" id="TIGR04056">
    <property type="entry name" value="OMP_RagA_SusC"/>
    <property type="match status" value="1"/>
</dbReference>